<gene>
    <name evidence="1" type="ORF">C4B68_34045</name>
</gene>
<sequence length="80" mass="8450">MSPLVLSDADLAASELGRKRRAGVTVADVKADAVADLFADFATARADGRSDLMQLIRDHAYAIDPALVDELDGFDYPAAA</sequence>
<dbReference type="Proteomes" id="UP000238413">
    <property type="component" value="Chromosome"/>
</dbReference>
<dbReference type="EMBL" id="CP026652">
    <property type="protein sequence ID" value="AVH59974.1"/>
    <property type="molecule type" value="Genomic_DNA"/>
</dbReference>
<reference evidence="1 2" key="1">
    <citation type="submission" date="2018-02" db="EMBL/GenBank/DDBJ databases">
        <title>Complete genome sequence of Streptomyces dengpaensis, the producer of angucyclines.</title>
        <authorList>
            <person name="Yumei L."/>
        </authorList>
    </citation>
    <scope>NUCLEOTIDE SEQUENCE [LARGE SCALE GENOMIC DNA]</scope>
    <source>
        <strain evidence="1 2">XZHG99</strain>
    </source>
</reference>
<protein>
    <submittedName>
        <fullName evidence="1">Uncharacterized protein</fullName>
    </submittedName>
</protein>
<accession>A0ABM6SZ87</accession>
<evidence type="ECO:0000313" key="2">
    <source>
        <dbReference type="Proteomes" id="UP000238413"/>
    </source>
</evidence>
<proteinExistence type="predicted"/>
<dbReference type="RefSeq" id="WP_099500354.1">
    <property type="nucleotide sequence ID" value="NZ_CP026652.1"/>
</dbReference>
<evidence type="ECO:0000313" key="1">
    <source>
        <dbReference type="EMBL" id="AVH59974.1"/>
    </source>
</evidence>
<organism evidence="1 2">
    <name type="scientific">Streptomyces dengpaensis</name>
    <dbReference type="NCBI Taxonomy" id="2049881"/>
    <lineage>
        <taxon>Bacteria</taxon>
        <taxon>Bacillati</taxon>
        <taxon>Actinomycetota</taxon>
        <taxon>Actinomycetes</taxon>
        <taxon>Kitasatosporales</taxon>
        <taxon>Streptomycetaceae</taxon>
        <taxon>Streptomyces</taxon>
    </lineage>
</organism>
<keyword evidence="2" id="KW-1185">Reference proteome</keyword>
<name>A0ABM6SZ87_9ACTN</name>